<organism evidence="2 3">
    <name type="scientific">Lithohypha guttulata</name>
    <dbReference type="NCBI Taxonomy" id="1690604"/>
    <lineage>
        <taxon>Eukaryota</taxon>
        <taxon>Fungi</taxon>
        <taxon>Dikarya</taxon>
        <taxon>Ascomycota</taxon>
        <taxon>Pezizomycotina</taxon>
        <taxon>Eurotiomycetes</taxon>
        <taxon>Chaetothyriomycetidae</taxon>
        <taxon>Chaetothyriales</taxon>
        <taxon>Trichomeriaceae</taxon>
        <taxon>Lithohypha</taxon>
    </lineage>
</organism>
<proteinExistence type="predicted"/>
<evidence type="ECO:0000313" key="2">
    <source>
        <dbReference type="EMBL" id="KAK5095857.1"/>
    </source>
</evidence>
<dbReference type="EMBL" id="JAVRRG010000025">
    <property type="protein sequence ID" value="KAK5095857.1"/>
    <property type="molecule type" value="Genomic_DNA"/>
</dbReference>
<evidence type="ECO:0000313" key="3">
    <source>
        <dbReference type="Proteomes" id="UP001345013"/>
    </source>
</evidence>
<protein>
    <submittedName>
        <fullName evidence="2">Uncharacterized protein</fullName>
    </submittedName>
</protein>
<gene>
    <name evidence="2" type="ORF">LTR24_002821</name>
</gene>
<feature type="region of interest" description="Disordered" evidence="1">
    <location>
        <begin position="20"/>
        <end position="53"/>
    </location>
</feature>
<sequence length="229" mass="25542">MLARKRNQIHDMNVNAIQRCPTPTATAPSQTQTGTHYTPKHSHNHNGGSTMQPYQPPFTTVPTDGTYPLPPPDMLRQAHGPSTQSLYLRSSEFRLKDPATYTYTHAHAHAYSPIPTPPTITHALLQRDALRKFHTAVYIADLDAGPDDARRRQMLGCICEAYMPAMRALGVAKHQIVFFYHGRGEIEMGNAVWEAMGLWEGEREGERAGVGLGTGRGRWVRRGEEGVEM</sequence>
<evidence type="ECO:0000256" key="1">
    <source>
        <dbReference type="SAM" id="MobiDB-lite"/>
    </source>
</evidence>
<reference evidence="2 3" key="1">
    <citation type="submission" date="2023-08" db="EMBL/GenBank/DDBJ databases">
        <title>Black Yeasts Isolated from many extreme environments.</title>
        <authorList>
            <person name="Coleine C."/>
            <person name="Stajich J.E."/>
            <person name="Selbmann L."/>
        </authorList>
    </citation>
    <scope>NUCLEOTIDE SEQUENCE [LARGE SCALE GENOMIC DNA]</scope>
    <source>
        <strain evidence="2 3">CCFEE 5885</strain>
    </source>
</reference>
<accession>A0ABR0KGI9</accession>
<keyword evidence="3" id="KW-1185">Reference proteome</keyword>
<feature type="compositionally biased region" description="Low complexity" evidence="1">
    <location>
        <begin position="21"/>
        <end position="35"/>
    </location>
</feature>
<comment type="caution">
    <text evidence="2">The sequence shown here is derived from an EMBL/GenBank/DDBJ whole genome shotgun (WGS) entry which is preliminary data.</text>
</comment>
<dbReference type="Proteomes" id="UP001345013">
    <property type="component" value="Unassembled WGS sequence"/>
</dbReference>
<name>A0ABR0KGI9_9EURO</name>